<evidence type="ECO:0000313" key="8">
    <source>
        <dbReference type="EMBL" id="KAH7110614.1"/>
    </source>
</evidence>
<feature type="transmembrane region" description="Helical" evidence="6">
    <location>
        <begin position="51"/>
        <end position="76"/>
    </location>
</feature>
<evidence type="ECO:0000256" key="2">
    <source>
        <dbReference type="ARBA" id="ARBA00022692"/>
    </source>
</evidence>
<feature type="transmembrane region" description="Helical" evidence="6">
    <location>
        <begin position="133"/>
        <end position="155"/>
    </location>
</feature>
<protein>
    <recommendedName>
        <fullName evidence="7">Rhodopsin domain-containing protein</fullName>
    </recommendedName>
</protein>
<dbReference type="GO" id="GO:0016020">
    <property type="term" value="C:membrane"/>
    <property type="evidence" value="ECO:0007669"/>
    <property type="project" value="UniProtKB-SubCell"/>
</dbReference>
<dbReference type="OrthoDB" id="3796323at2759"/>
<evidence type="ECO:0000259" key="7">
    <source>
        <dbReference type="Pfam" id="PF20684"/>
    </source>
</evidence>
<keyword evidence="3 6" id="KW-1133">Transmembrane helix</keyword>
<evidence type="ECO:0000256" key="1">
    <source>
        <dbReference type="ARBA" id="ARBA00004141"/>
    </source>
</evidence>
<evidence type="ECO:0000256" key="3">
    <source>
        <dbReference type="ARBA" id="ARBA00022989"/>
    </source>
</evidence>
<organism evidence="8 9">
    <name type="scientific">Dendryphion nanum</name>
    <dbReference type="NCBI Taxonomy" id="256645"/>
    <lineage>
        <taxon>Eukaryota</taxon>
        <taxon>Fungi</taxon>
        <taxon>Dikarya</taxon>
        <taxon>Ascomycota</taxon>
        <taxon>Pezizomycotina</taxon>
        <taxon>Dothideomycetes</taxon>
        <taxon>Pleosporomycetidae</taxon>
        <taxon>Pleosporales</taxon>
        <taxon>Torulaceae</taxon>
        <taxon>Dendryphion</taxon>
    </lineage>
</organism>
<sequence length="263" mass="29830">MKLHTLFKLLYYVNIHQIMYGPTIFSIKAAIILQYISIFAPGRTFNKFMFYGGWTTIAANFLFYFIRTIISCVYCIPREKIWNKLLLGGTCIRQDWFIVSSGFVNAVSDIVILLLPVASVWAMQIPRKKKIQICLLFATGLLACLASCIRIYYGWKTTIGTQGQIDASYYLAYEGLWTYAEMALGIIDQVLLSQALGRSNSQIELVDSDIYQLDDEQKRGTAGSSRQVTTIFRDNDAESQRNLGRDIYVAVDINQSTKNVVKA</sequence>
<accession>A0A9P9I8Q2</accession>
<dbReference type="AlphaFoldDB" id="A0A9P9I8Q2"/>
<proteinExistence type="inferred from homology"/>
<feature type="transmembrane region" description="Helical" evidence="6">
    <location>
        <begin position="96"/>
        <end position="121"/>
    </location>
</feature>
<keyword evidence="9" id="KW-1185">Reference proteome</keyword>
<evidence type="ECO:0000313" key="9">
    <source>
        <dbReference type="Proteomes" id="UP000700596"/>
    </source>
</evidence>
<feature type="transmembrane region" description="Helical" evidence="6">
    <location>
        <begin position="20"/>
        <end position="39"/>
    </location>
</feature>
<dbReference type="PANTHER" id="PTHR33048:SF146">
    <property type="entry name" value="INTEGRAL MEMBRANE PROTEIN"/>
    <property type="match status" value="1"/>
</dbReference>
<comment type="similarity">
    <text evidence="5">Belongs to the SAT4 family.</text>
</comment>
<evidence type="ECO:0000256" key="6">
    <source>
        <dbReference type="SAM" id="Phobius"/>
    </source>
</evidence>
<keyword evidence="2 6" id="KW-0812">Transmembrane</keyword>
<evidence type="ECO:0000256" key="5">
    <source>
        <dbReference type="ARBA" id="ARBA00038359"/>
    </source>
</evidence>
<dbReference type="InterPro" id="IPR049326">
    <property type="entry name" value="Rhodopsin_dom_fungi"/>
</dbReference>
<keyword evidence="4 6" id="KW-0472">Membrane</keyword>
<feature type="domain" description="Rhodopsin" evidence="7">
    <location>
        <begin position="9"/>
        <end position="187"/>
    </location>
</feature>
<evidence type="ECO:0000256" key="4">
    <source>
        <dbReference type="ARBA" id="ARBA00023136"/>
    </source>
</evidence>
<dbReference type="EMBL" id="JAGMWT010000027">
    <property type="protein sequence ID" value="KAH7110614.1"/>
    <property type="molecule type" value="Genomic_DNA"/>
</dbReference>
<dbReference type="Pfam" id="PF20684">
    <property type="entry name" value="Fung_rhodopsin"/>
    <property type="match status" value="1"/>
</dbReference>
<gene>
    <name evidence="8" type="ORF">B0J11DRAFT_586194</name>
</gene>
<reference evidence="8" key="1">
    <citation type="journal article" date="2021" name="Nat. Commun.">
        <title>Genetic determinants of endophytism in the Arabidopsis root mycobiome.</title>
        <authorList>
            <person name="Mesny F."/>
            <person name="Miyauchi S."/>
            <person name="Thiergart T."/>
            <person name="Pickel B."/>
            <person name="Atanasova L."/>
            <person name="Karlsson M."/>
            <person name="Huettel B."/>
            <person name="Barry K.W."/>
            <person name="Haridas S."/>
            <person name="Chen C."/>
            <person name="Bauer D."/>
            <person name="Andreopoulos W."/>
            <person name="Pangilinan J."/>
            <person name="LaButti K."/>
            <person name="Riley R."/>
            <person name="Lipzen A."/>
            <person name="Clum A."/>
            <person name="Drula E."/>
            <person name="Henrissat B."/>
            <person name="Kohler A."/>
            <person name="Grigoriev I.V."/>
            <person name="Martin F.M."/>
            <person name="Hacquard S."/>
        </authorList>
    </citation>
    <scope>NUCLEOTIDE SEQUENCE</scope>
    <source>
        <strain evidence="8">MPI-CAGE-CH-0243</strain>
    </source>
</reference>
<name>A0A9P9I8Q2_9PLEO</name>
<dbReference type="Proteomes" id="UP000700596">
    <property type="component" value="Unassembled WGS sequence"/>
</dbReference>
<dbReference type="PANTHER" id="PTHR33048">
    <property type="entry name" value="PTH11-LIKE INTEGRAL MEMBRANE PROTEIN (AFU_ORTHOLOGUE AFUA_5G11245)"/>
    <property type="match status" value="1"/>
</dbReference>
<comment type="caution">
    <text evidence="8">The sequence shown here is derived from an EMBL/GenBank/DDBJ whole genome shotgun (WGS) entry which is preliminary data.</text>
</comment>
<comment type="subcellular location">
    <subcellularLocation>
        <location evidence="1">Membrane</location>
        <topology evidence="1">Multi-pass membrane protein</topology>
    </subcellularLocation>
</comment>
<dbReference type="InterPro" id="IPR052337">
    <property type="entry name" value="SAT4-like"/>
</dbReference>